<gene>
    <name evidence="2" type="ORF">I7I52_02414</name>
</gene>
<dbReference type="Proteomes" id="UP000670092">
    <property type="component" value="Unassembled WGS sequence"/>
</dbReference>
<keyword evidence="1" id="KW-1133">Transmembrane helix</keyword>
<sequence>MCFFMKIFRRIYHVRFPIVTTVPLTPFPTIFLVPQCFICFVLLCFGFFVSHFKYLDGVLFLFRGTSRSFIFIFFLLFLFIYFIHLFFGYFDTPFFKSVELSLQLRTQPDLSPTI</sequence>
<dbReference type="VEuPathDB" id="FungiDB:I7I52_02414"/>
<keyword evidence="1" id="KW-0812">Transmembrane</keyword>
<name>A0A8H7ZAS0_AJECA</name>
<dbReference type="EMBL" id="JAEVHI010000001">
    <property type="protein sequence ID" value="KAG5304169.1"/>
    <property type="molecule type" value="Genomic_DNA"/>
</dbReference>
<feature type="transmembrane region" description="Helical" evidence="1">
    <location>
        <begin position="69"/>
        <end position="90"/>
    </location>
</feature>
<accession>A0A8H7ZAS0</accession>
<evidence type="ECO:0000313" key="3">
    <source>
        <dbReference type="Proteomes" id="UP000670092"/>
    </source>
</evidence>
<protein>
    <submittedName>
        <fullName evidence="2">Uncharacterized protein</fullName>
    </submittedName>
</protein>
<evidence type="ECO:0000313" key="2">
    <source>
        <dbReference type="EMBL" id="KAG5304169.1"/>
    </source>
</evidence>
<comment type="caution">
    <text evidence="2">The sequence shown here is derived from an EMBL/GenBank/DDBJ whole genome shotgun (WGS) entry which is preliminary data.</text>
</comment>
<keyword evidence="1" id="KW-0472">Membrane</keyword>
<feature type="transmembrane region" description="Helical" evidence="1">
    <location>
        <begin position="30"/>
        <end position="49"/>
    </location>
</feature>
<dbReference type="AlphaFoldDB" id="A0A8H7ZAS0"/>
<proteinExistence type="predicted"/>
<reference evidence="2 3" key="1">
    <citation type="submission" date="2021-01" db="EMBL/GenBank/DDBJ databases">
        <title>Chromosome-level genome assembly of a human fungal pathogen reveals clustering of transcriptionally co-regulated genes.</title>
        <authorList>
            <person name="Voorhies M."/>
            <person name="Cohen S."/>
            <person name="Shea T.P."/>
            <person name="Petrus S."/>
            <person name="Munoz J.F."/>
            <person name="Poplawski S."/>
            <person name="Goldman W.E."/>
            <person name="Michael T."/>
            <person name="Cuomo C.A."/>
            <person name="Sil A."/>
            <person name="Beyhan S."/>
        </authorList>
    </citation>
    <scope>NUCLEOTIDE SEQUENCE [LARGE SCALE GENOMIC DNA]</scope>
    <source>
        <strain evidence="2 3">G184AR</strain>
    </source>
</reference>
<evidence type="ECO:0000256" key="1">
    <source>
        <dbReference type="SAM" id="Phobius"/>
    </source>
</evidence>
<organism evidence="2 3">
    <name type="scientific">Ajellomyces capsulatus</name>
    <name type="common">Darling's disease fungus</name>
    <name type="synonym">Histoplasma capsulatum</name>
    <dbReference type="NCBI Taxonomy" id="5037"/>
    <lineage>
        <taxon>Eukaryota</taxon>
        <taxon>Fungi</taxon>
        <taxon>Dikarya</taxon>
        <taxon>Ascomycota</taxon>
        <taxon>Pezizomycotina</taxon>
        <taxon>Eurotiomycetes</taxon>
        <taxon>Eurotiomycetidae</taxon>
        <taxon>Onygenales</taxon>
        <taxon>Ajellomycetaceae</taxon>
        <taxon>Histoplasma</taxon>
    </lineage>
</organism>